<gene>
    <name evidence="2" type="ORF">CVT25_009423</name>
</gene>
<name>A0A409WVZ4_PSICY</name>
<evidence type="ECO:0000313" key="2">
    <source>
        <dbReference type="EMBL" id="PPQ82693.1"/>
    </source>
</evidence>
<reference evidence="2 3" key="1">
    <citation type="journal article" date="2018" name="Evol. Lett.">
        <title>Horizontal gene cluster transfer increased hallucinogenic mushroom diversity.</title>
        <authorList>
            <person name="Reynolds H.T."/>
            <person name="Vijayakumar V."/>
            <person name="Gluck-Thaler E."/>
            <person name="Korotkin H.B."/>
            <person name="Matheny P.B."/>
            <person name="Slot J.C."/>
        </authorList>
    </citation>
    <scope>NUCLEOTIDE SEQUENCE [LARGE SCALE GENOMIC DNA]</scope>
    <source>
        <strain evidence="2 3">2631</strain>
    </source>
</reference>
<evidence type="ECO:0000313" key="3">
    <source>
        <dbReference type="Proteomes" id="UP000283269"/>
    </source>
</evidence>
<evidence type="ECO:0000256" key="1">
    <source>
        <dbReference type="SAM" id="MobiDB-lite"/>
    </source>
</evidence>
<feature type="region of interest" description="Disordered" evidence="1">
    <location>
        <begin position="251"/>
        <end position="282"/>
    </location>
</feature>
<dbReference type="EMBL" id="NHYD01003107">
    <property type="protein sequence ID" value="PPQ82693.1"/>
    <property type="molecule type" value="Genomic_DNA"/>
</dbReference>
<dbReference type="Proteomes" id="UP000283269">
    <property type="component" value="Unassembled WGS sequence"/>
</dbReference>
<dbReference type="STRING" id="93625.A0A409WVZ4"/>
<organism evidence="2 3">
    <name type="scientific">Psilocybe cyanescens</name>
    <dbReference type="NCBI Taxonomy" id="93625"/>
    <lineage>
        <taxon>Eukaryota</taxon>
        <taxon>Fungi</taxon>
        <taxon>Dikarya</taxon>
        <taxon>Basidiomycota</taxon>
        <taxon>Agaricomycotina</taxon>
        <taxon>Agaricomycetes</taxon>
        <taxon>Agaricomycetidae</taxon>
        <taxon>Agaricales</taxon>
        <taxon>Agaricineae</taxon>
        <taxon>Strophariaceae</taxon>
        <taxon>Psilocybe</taxon>
    </lineage>
</organism>
<proteinExistence type="predicted"/>
<comment type="caution">
    <text evidence="2">The sequence shown here is derived from an EMBL/GenBank/DDBJ whole genome shotgun (WGS) entry which is preliminary data.</text>
</comment>
<sequence length="282" mass="30282">MDVDPLSESVPPRYAIESDEEEDEINPLFGESASAPTKYDINIVGDLPKSQTLVVASGDAGKFWAKGAELGEQTGAVFVNKVQVGLVFNPTWTSSTVIISEVLSKLPLSAMHPYASAILESLTPNSLAVLDTYPTPTYATDVLIPYHDAPIRYLTSETLSFPKSQAEPFAPPNLISSTSASFLTTTSSSTSFSRTLILLPSPHIPHAPPKVLSPSNFSQLEQDAVEWPAALINAAQDLVFHSLAAEGEEANTSKHTWAVPPSAQREKAPKWSTQIGEGGMYI</sequence>
<keyword evidence="3" id="KW-1185">Reference proteome</keyword>
<protein>
    <submittedName>
        <fullName evidence="2">Uncharacterized protein</fullName>
    </submittedName>
</protein>
<dbReference type="AlphaFoldDB" id="A0A409WVZ4"/>
<feature type="region of interest" description="Disordered" evidence="1">
    <location>
        <begin position="1"/>
        <end position="24"/>
    </location>
</feature>
<dbReference type="OrthoDB" id="2546621at2759"/>
<dbReference type="InParanoid" id="A0A409WVZ4"/>
<accession>A0A409WVZ4</accession>